<dbReference type="AlphaFoldDB" id="A0A9Q3CZ77"/>
<protein>
    <submittedName>
        <fullName evidence="1">Uncharacterized protein</fullName>
    </submittedName>
</protein>
<sequence length="172" mass="19084">MHCWSSGLPVLHASAPLIRRCSPTCMSKAEAHQLRLSTASYALKYSAHIIPNAALFCAGTCHLGSYTRHLHVHRRRFGACLPANSHTFPPGIPVCVSPQEGLPTETLIFGGTPPYIPHPPTHGNFPFHHHHLPVSHCMAIKLRKIQLIFAVTTANLALFYKNLQQPTQFWIC</sequence>
<keyword evidence="2" id="KW-1185">Reference proteome</keyword>
<reference evidence="1" key="1">
    <citation type="submission" date="2021-03" db="EMBL/GenBank/DDBJ databases">
        <title>Draft genome sequence of rust myrtle Austropuccinia psidii MF-1, a brazilian biotype.</title>
        <authorList>
            <person name="Quecine M.C."/>
            <person name="Pachon D.M.R."/>
            <person name="Bonatelli M.L."/>
            <person name="Correr F.H."/>
            <person name="Franceschini L.M."/>
            <person name="Leite T.F."/>
            <person name="Margarido G.R.A."/>
            <person name="Almeida C.A."/>
            <person name="Ferrarezi J.A."/>
            <person name="Labate C.A."/>
        </authorList>
    </citation>
    <scope>NUCLEOTIDE SEQUENCE</scope>
    <source>
        <strain evidence="1">MF-1</strain>
    </source>
</reference>
<comment type="caution">
    <text evidence="1">The sequence shown here is derived from an EMBL/GenBank/DDBJ whole genome shotgun (WGS) entry which is preliminary data.</text>
</comment>
<gene>
    <name evidence="1" type="ORF">O181_032180</name>
</gene>
<name>A0A9Q3CZ77_9BASI</name>
<dbReference type="Proteomes" id="UP000765509">
    <property type="component" value="Unassembled WGS sequence"/>
</dbReference>
<evidence type="ECO:0000313" key="1">
    <source>
        <dbReference type="EMBL" id="MBW0492465.1"/>
    </source>
</evidence>
<evidence type="ECO:0000313" key="2">
    <source>
        <dbReference type="Proteomes" id="UP000765509"/>
    </source>
</evidence>
<proteinExistence type="predicted"/>
<organism evidence="1 2">
    <name type="scientific">Austropuccinia psidii MF-1</name>
    <dbReference type="NCBI Taxonomy" id="1389203"/>
    <lineage>
        <taxon>Eukaryota</taxon>
        <taxon>Fungi</taxon>
        <taxon>Dikarya</taxon>
        <taxon>Basidiomycota</taxon>
        <taxon>Pucciniomycotina</taxon>
        <taxon>Pucciniomycetes</taxon>
        <taxon>Pucciniales</taxon>
        <taxon>Sphaerophragmiaceae</taxon>
        <taxon>Austropuccinia</taxon>
    </lineage>
</organism>
<dbReference type="EMBL" id="AVOT02011598">
    <property type="protein sequence ID" value="MBW0492465.1"/>
    <property type="molecule type" value="Genomic_DNA"/>
</dbReference>
<accession>A0A9Q3CZ77</accession>